<feature type="transmembrane region" description="Helical" evidence="8">
    <location>
        <begin position="144"/>
        <end position="166"/>
    </location>
</feature>
<comment type="subcellular location">
    <subcellularLocation>
        <location evidence="1">Cell membrane</location>
        <topology evidence="1">Multi-pass membrane protein</topology>
    </subcellularLocation>
</comment>
<dbReference type="PROSITE" id="PS50928">
    <property type="entry name" value="ABC_TM1"/>
    <property type="match status" value="1"/>
</dbReference>
<feature type="transmembrane region" description="Helical" evidence="8">
    <location>
        <begin position="106"/>
        <end position="132"/>
    </location>
</feature>
<keyword evidence="4" id="KW-1003">Cell membrane</keyword>
<evidence type="ECO:0000256" key="7">
    <source>
        <dbReference type="ARBA" id="ARBA00023136"/>
    </source>
</evidence>
<reference evidence="10" key="1">
    <citation type="journal article" date="2015" name="Nature">
        <title>Complex archaea that bridge the gap between prokaryotes and eukaryotes.</title>
        <authorList>
            <person name="Spang A."/>
            <person name="Saw J.H."/>
            <person name="Jorgensen S.L."/>
            <person name="Zaremba-Niedzwiedzka K."/>
            <person name="Martijn J."/>
            <person name="Lind A.E."/>
            <person name="van Eijk R."/>
            <person name="Schleper C."/>
            <person name="Guy L."/>
            <person name="Ettema T.J."/>
        </authorList>
    </citation>
    <scope>NUCLEOTIDE SEQUENCE</scope>
</reference>
<dbReference type="Pfam" id="PF00528">
    <property type="entry name" value="BPD_transp_1"/>
    <property type="match status" value="1"/>
</dbReference>
<organism evidence="10">
    <name type="scientific">marine sediment metagenome</name>
    <dbReference type="NCBI Taxonomy" id="412755"/>
    <lineage>
        <taxon>unclassified sequences</taxon>
        <taxon>metagenomes</taxon>
        <taxon>ecological metagenomes</taxon>
    </lineage>
</organism>
<proteinExistence type="inferred from homology"/>
<keyword evidence="3" id="KW-0813">Transport</keyword>
<dbReference type="PANTHER" id="PTHR43848:SF2">
    <property type="entry name" value="PUTRESCINE TRANSPORT SYSTEM PERMEASE PROTEIN POTI"/>
    <property type="match status" value="1"/>
</dbReference>
<feature type="domain" description="ABC transmembrane type-1" evidence="9">
    <location>
        <begin position="68"/>
        <end position="264"/>
    </location>
</feature>
<dbReference type="EMBL" id="LAZR01000001">
    <property type="protein sequence ID" value="KKO12411.1"/>
    <property type="molecule type" value="Genomic_DNA"/>
</dbReference>
<sequence length="278" mass="30292">MSAIKQHRRAGFPWLWTALAFGYVFLYAPILSLIVYSFNESRLVTVWAGFSTRWYGELMQNEQLLSAAWLSIKVAAVAATIAVVLGTLAAMTLVRFRRQWGARSMGIMVAAPLVMPEIILGLSLLLLFMSMADLIGWPASRGQGTIIMAHVTFCMAYVTVVVQSRLAYMDASLEEAAMDLGARPLKVFFTITLPVIAPSLVAGWLLAFTLSMDDLVVASFVSGPGATTLPMVVYSSVRLGVSPQINALATIIIAVVVVAVSVAGYLMYRQDKQRTNMQ</sequence>
<evidence type="ECO:0000259" key="9">
    <source>
        <dbReference type="PROSITE" id="PS50928"/>
    </source>
</evidence>
<evidence type="ECO:0000256" key="5">
    <source>
        <dbReference type="ARBA" id="ARBA00022692"/>
    </source>
</evidence>
<feature type="transmembrane region" description="Helical" evidence="8">
    <location>
        <begin position="12"/>
        <end position="38"/>
    </location>
</feature>
<evidence type="ECO:0000256" key="6">
    <source>
        <dbReference type="ARBA" id="ARBA00022989"/>
    </source>
</evidence>
<feature type="transmembrane region" description="Helical" evidence="8">
    <location>
        <begin position="187"/>
        <end position="207"/>
    </location>
</feature>
<accession>A0A0F9W560</accession>
<dbReference type="PANTHER" id="PTHR43848">
    <property type="entry name" value="PUTRESCINE TRANSPORT SYSTEM PERMEASE PROTEIN POTI"/>
    <property type="match status" value="1"/>
</dbReference>
<keyword evidence="6 8" id="KW-1133">Transmembrane helix</keyword>
<evidence type="ECO:0000256" key="2">
    <source>
        <dbReference type="ARBA" id="ARBA00007069"/>
    </source>
</evidence>
<name>A0A0F9W560_9ZZZZ</name>
<dbReference type="GO" id="GO:0005886">
    <property type="term" value="C:plasma membrane"/>
    <property type="evidence" value="ECO:0007669"/>
    <property type="project" value="UniProtKB-SubCell"/>
</dbReference>
<dbReference type="SUPFAM" id="SSF161098">
    <property type="entry name" value="MetI-like"/>
    <property type="match status" value="1"/>
</dbReference>
<evidence type="ECO:0000256" key="4">
    <source>
        <dbReference type="ARBA" id="ARBA00022475"/>
    </source>
</evidence>
<evidence type="ECO:0000256" key="3">
    <source>
        <dbReference type="ARBA" id="ARBA00022448"/>
    </source>
</evidence>
<comment type="caution">
    <text evidence="10">The sequence shown here is derived from an EMBL/GenBank/DDBJ whole genome shotgun (WGS) entry which is preliminary data.</text>
</comment>
<keyword evidence="7 8" id="KW-0472">Membrane</keyword>
<dbReference type="InterPro" id="IPR051789">
    <property type="entry name" value="Bact_Polyamine_Transport"/>
</dbReference>
<protein>
    <recommendedName>
        <fullName evidence="9">ABC transmembrane type-1 domain-containing protein</fullName>
    </recommendedName>
</protein>
<dbReference type="InterPro" id="IPR000515">
    <property type="entry name" value="MetI-like"/>
</dbReference>
<dbReference type="CDD" id="cd06261">
    <property type="entry name" value="TM_PBP2"/>
    <property type="match status" value="1"/>
</dbReference>
<evidence type="ECO:0000256" key="8">
    <source>
        <dbReference type="SAM" id="Phobius"/>
    </source>
</evidence>
<gene>
    <name evidence="10" type="ORF">LCGC14_0004220</name>
</gene>
<evidence type="ECO:0000313" key="10">
    <source>
        <dbReference type="EMBL" id="KKO12411.1"/>
    </source>
</evidence>
<feature type="transmembrane region" description="Helical" evidence="8">
    <location>
        <begin position="67"/>
        <end position="94"/>
    </location>
</feature>
<dbReference type="Gene3D" id="1.10.3720.10">
    <property type="entry name" value="MetI-like"/>
    <property type="match status" value="1"/>
</dbReference>
<dbReference type="InterPro" id="IPR035906">
    <property type="entry name" value="MetI-like_sf"/>
</dbReference>
<keyword evidence="5 8" id="KW-0812">Transmembrane</keyword>
<dbReference type="GO" id="GO:0055085">
    <property type="term" value="P:transmembrane transport"/>
    <property type="evidence" value="ECO:0007669"/>
    <property type="project" value="InterPro"/>
</dbReference>
<comment type="similarity">
    <text evidence="2">Belongs to the binding-protein-dependent transport system permease family. CysTW subfamily.</text>
</comment>
<evidence type="ECO:0000256" key="1">
    <source>
        <dbReference type="ARBA" id="ARBA00004651"/>
    </source>
</evidence>
<dbReference type="AlphaFoldDB" id="A0A0F9W560"/>
<feature type="transmembrane region" description="Helical" evidence="8">
    <location>
        <begin position="245"/>
        <end position="268"/>
    </location>
</feature>